<dbReference type="InterPro" id="IPR019818">
    <property type="entry name" value="IsoCit/isopropylmalate_DH_CS"/>
</dbReference>
<evidence type="ECO:0000256" key="12">
    <source>
        <dbReference type="ARBA" id="ARBA00023002"/>
    </source>
</evidence>
<feature type="binding site" evidence="15">
    <location>
        <begin position="79"/>
        <end position="92"/>
    </location>
    <ligand>
        <name>NAD(+)</name>
        <dbReference type="ChEBI" id="CHEBI:57540"/>
    </ligand>
</feature>
<evidence type="ECO:0000256" key="5">
    <source>
        <dbReference type="ARBA" id="ARBA00008319"/>
    </source>
</evidence>
<keyword evidence="7 15" id="KW-0432">Leucine biosynthesis</keyword>
<keyword evidence="8 15" id="KW-0963">Cytoplasm</keyword>
<feature type="site" description="Important for catalysis" evidence="15">
    <location>
        <position position="144"/>
    </location>
</feature>
<comment type="caution">
    <text evidence="15">Lacks conserved residue(s) required for the propagation of feature annotation.</text>
</comment>
<feature type="binding site" evidence="15">
    <location>
        <position position="137"/>
    </location>
    <ligand>
        <name>substrate</name>
    </ligand>
</feature>
<dbReference type="GO" id="GO:0000287">
    <property type="term" value="F:magnesium ion binding"/>
    <property type="evidence" value="ECO:0007669"/>
    <property type="project" value="InterPro"/>
</dbReference>
<evidence type="ECO:0000256" key="11">
    <source>
        <dbReference type="ARBA" id="ARBA00022842"/>
    </source>
</evidence>
<comment type="function">
    <text evidence="15 16">Catalyzes the oxidation of 3-carboxy-2-hydroxy-4-methylpentanoate (3-isopropylmalate) to 3-carboxy-4-methyl-2-oxopentanoate. The product decarboxylates to 4-methyl-2 oxopentanoate.</text>
</comment>
<evidence type="ECO:0000256" key="2">
    <source>
        <dbReference type="ARBA" id="ARBA00001936"/>
    </source>
</evidence>
<evidence type="ECO:0000256" key="1">
    <source>
        <dbReference type="ARBA" id="ARBA00000624"/>
    </source>
</evidence>
<comment type="subcellular location">
    <subcellularLocation>
        <location evidence="3 15">Cytoplasm</location>
    </subcellularLocation>
</comment>
<comment type="caution">
    <text evidence="18">The sequence shown here is derived from an EMBL/GenBank/DDBJ whole genome shotgun (WGS) entry which is preliminary data.</text>
</comment>
<evidence type="ECO:0000256" key="7">
    <source>
        <dbReference type="ARBA" id="ARBA00022430"/>
    </source>
</evidence>
<evidence type="ECO:0000313" key="19">
    <source>
        <dbReference type="Proteomes" id="UP000782312"/>
    </source>
</evidence>
<accession>A0A932HXU6</accession>
<comment type="cofactor">
    <cofactor evidence="15 16">
        <name>Mg(2+)</name>
        <dbReference type="ChEBI" id="CHEBI:18420"/>
    </cofactor>
    <cofactor evidence="15 16">
        <name>Mn(2+)</name>
        <dbReference type="ChEBI" id="CHEBI:29035"/>
    </cofactor>
    <text evidence="15 16">Binds 1 Mg(2+) or Mn(2+) ion per subunit.</text>
</comment>
<evidence type="ECO:0000256" key="6">
    <source>
        <dbReference type="ARBA" id="ARBA00011738"/>
    </source>
</evidence>
<dbReference type="PROSITE" id="PS00470">
    <property type="entry name" value="IDH_IMDH"/>
    <property type="match status" value="1"/>
</dbReference>
<keyword evidence="11 15" id="KW-0460">Magnesium</keyword>
<dbReference type="FunFam" id="3.40.718.10:FF:000028">
    <property type="entry name" value="3-isopropylmalate dehydrogenase"/>
    <property type="match status" value="1"/>
</dbReference>
<comment type="cofactor">
    <cofactor evidence="2">
        <name>Mn(2+)</name>
        <dbReference type="ChEBI" id="CHEBI:29035"/>
    </cofactor>
</comment>
<dbReference type="NCBIfam" id="TIGR00169">
    <property type="entry name" value="leuB"/>
    <property type="match status" value="1"/>
</dbReference>
<keyword evidence="9 15" id="KW-0028">Amino-acid biosynthesis</keyword>
<evidence type="ECO:0000313" key="18">
    <source>
        <dbReference type="EMBL" id="MBI3126408.1"/>
    </source>
</evidence>
<name>A0A932HXU6_UNCTE</name>
<dbReference type="EMBL" id="JACPUR010000003">
    <property type="protein sequence ID" value="MBI3126408.1"/>
    <property type="molecule type" value="Genomic_DNA"/>
</dbReference>
<reference evidence="18" key="1">
    <citation type="submission" date="2020-07" db="EMBL/GenBank/DDBJ databases">
        <title>Huge and variable diversity of episymbiotic CPR bacteria and DPANN archaea in groundwater ecosystems.</title>
        <authorList>
            <person name="He C.Y."/>
            <person name="Keren R."/>
            <person name="Whittaker M."/>
            <person name="Farag I.F."/>
            <person name="Doudna J."/>
            <person name="Cate J.H.D."/>
            <person name="Banfield J.F."/>
        </authorList>
    </citation>
    <scope>NUCLEOTIDE SEQUENCE</scope>
    <source>
        <strain evidence="18">NC_groundwater_763_Ag_S-0.2um_68_21</strain>
    </source>
</reference>
<dbReference type="GO" id="GO:0005829">
    <property type="term" value="C:cytosol"/>
    <property type="evidence" value="ECO:0007669"/>
    <property type="project" value="TreeGrafter"/>
</dbReference>
<gene>
    <name evidence="15 18" type="primary">leuB</name>
    <name evidence="18" type="ORF">HYZ11_02245</name>
</gene>
<keyword evidence="12 15" id="KW-0560">Oxidoreductase</keyword>
<comment type="subunit">
    <text evidence="6 15 16">Homodimer.</text>
</comment>
<feature type="binding site" evidence="15">
    <location>
        <position position="227"/>
    </location>
    <ligand>
        <name>Mg(2+)</name>
        <dbReference type="ChEBI" id="CHEBI:18420"/>
    </ligand>
</feature>
<keyword evidence="10 15" id="KW-0479">Metal-binding</keyword>
<feature type="binding site" evidence="15">
    <location>
        <position position="255"/>
    </location>
    <ligand>
        <name>Mg(2+)</name>
        <dbReference type="ChEBI" id="CHEBI:18420"/>
    </ligand>
</feature>
<feature type="site" description="Important for catalysis" evidence="15">
    <location>
        <position position="195"/>
    </location>
</feature>
<evidence type="ECO:0000259" key="17">
    <source>
        <dbReference type="SMART" id="SM01329"/>
    </source>
</evidence>
<feature type="binding site" evidence="15">
    <location>
        <position position="109"/>
    </location>
    <ligand>
        <name>substrate</name>
    </ligand>
</feature>
<evidence type="ECO:0000256" key="10">
    <source>
        <dbReference type="ARBA" id="ARBA00022723"/>
    </source>
</evidence>
<dbReference type="SMART" id="SM01329">
    <property type="entry name" value="Iso_dh"/>
    <property type="match status" value="1"/>
</dbReference>
<feature type="binding site" evidence="15">
    <location>
        <position position="227"/>
    </location>
    <ligand>
        <name>substrate</name>
    </ligand>
</feature>
<dbReference type="GO" id="GO:0003862">
    <property type="term" value="F:3-isopropylmalate dehydrogenase activity"/>
    <property type="evidence" value="ECO:0007669"/>
    <property type="project" value="UniProtKB-UniRule"/>
</dbReference>
<dbReference type="HAMAP" id="MF_01033">
    <property type="entry name" value="LeuB_type1"/>
    <property type="match status" value="1"/>
</dbReference>
<dbReference type="Pfam" id="PF00180">
    <property type="entry name" value="Iso_dh"/>
    <property type="match status" value="1"/>
</dbReference>
<dbReference type="Proteomes" id="UP000782312">
    <property type="component" value="Unassembled WGS sequence"/>
</dbReference>
<evidence type="ECO:0000256" key="4">
    <source>
        <dbReference type="ARBA" id="ARBA00004762"/>
    </source>
</evidence>
<feature type="binding site" evidence="15">
    <location>
        <position position="99"/>
    </location>
    <ligand>
        <name>substrate</name>
    </ligand>
</feature>
<dbReference type="Gene3D" id="3.40.718.10">
    <property type="entry name" value="Isopropylmalate Dehydrogenase"/>
    <property type="match status" value="1"/>
</dbReference>
<dbReference type="PANTHER" id="PTHR42979">
    <property type="entry name" value="3-ISOPROPYLMALATE DEHYDROGENASE"/>
    <property type="match status" value="1"/>
</dbReference>
<dbReference type="EC" id="1.1.1.85" evidence="15"/>
<evidence type="ECO:0000256" key="3">
    <source>
        <dbReference type="ARBA" id="ARBA00004496"/>
    </source>
</evidence>
<dbReference type="SUPFAM" id="SSF53659">
    <property type="entry name" value="Isocitrate/Isopropylmalate dehydrogenase-like"/>
    <property type="match status" value="1"/>
</dbReference>
<dbReference type="PANTHER" id="PTHR42979:SF1">
    <property type="entry name" value="3-ISOPROPYLMALATE DEHYDROGENASE"/>
    <property type="match status" value="1"/>
</dbReference>
<comment type="similarity">
    <text evidence="5 15">Belongs to the isocitrate and isopropylmalate dehydrogenases family. LeuB type 1 subfamily.</text>
</comment>
<protein>
    <recommendedName>
        <fullName evidence="15">3-isopropylmalate dehydrogenase</fullName>
        <ecNumber evidence="15">1.1.1.85</ecNumber>
    </recommendedName>
    <alternativeName>
        <fullName evidence="15">3-IPM-DH</fullName>
    </alternativeName>
    <alternativeName>
        <fullName evidence="15">Beta-IPM dehydrogenase</fullName>
        <shortName evidence="15">IMDH</shortName>
    </alternativeName>
</protein>
<keyword evidence="13 15" id="KW-0520">NAD</keyword>
<sequence length="364" mass="39250">MALGAYNIAVLPGDGIGREVTVQARKVLEAAGRRFGVSFRFEEALCGGAACDAVGEPLPRKTLDLCRASDAGLFGAVGGPKWDNLPKEKRPEQAILGLRKNLNLFANLRPAKMFDPLVDASSLKPQFVKGLDLLVVREGVGDIYFGQPRGIERLPNGDERAVDTMVYTTPEIRRIVKTACELARVRRKRVCSVDKENVLDNSRLWRRVASEVGKDYPDVELSHMYVDNASMQLIRNPLHFDVIVTGNMFGDILSDAASMLTGSIGMLASANLNETGFGLYEPVHGTAPDIAGQDKANPIAAVMSTAMLCRYTLKRPDMADAIEAAVGGVLAEGCRTPDIYTPGARAVGCNEMGELIAKRVGGSK</sequence>
<evidence type="ECO:0000256" key="8">
    <source>
        <dbReference type="ARBA" id="ARBA00022490"/>
    </source>
</evidence>
<evidence type="ECO:0000256" key="13">
    <source>
        <dbReference type="ARBA" id="ARBA00023027"/>
    </source>
</evidence>
<dbReference type="AlphaFoldDB" id="A0A932HXU6"/>
<evidence type="ECO:0000256" key="16">
    <source>
        <dbReference type="RuleBase" id="RU004445"/>
    </source>
</evidence>
<keyword evidence="14 15" id="KW-0100">Branched-chain amino acid biosynthesis</keyword>
<dbReference type="GO" id="GO:0009098">
    <property type="term" value="P:L-leucine biosynthetic process"/>
    <property type="evidence" value="ECO:0007669"/>
    <property type="project" value="UniProtKB-UniRule"/>
</dbReference>
<proteinExistence type="inferred from homology"/>
<evidence type="ECO:0000256" key="9">
    <source>
        <dbReference type="ARBA" id="ARBA00022605"/>
    </source>
</evidence>
<feature type="binding site" evidence="15">
    <location>
        <position position="251"/>
    </location>
    <ligand>
        <name>Mg(2+)</name>
        <dbReference type="ChEBI" id="CHEBI:18420"/>
    </ligand>
</feature>
<organism evidence="18 19">
    <name type="scientific">Tectimicrobiota bacterium</name>
    <dbReference type="NCBI Taxonomy" id="2528274"/>
    <lineage>
        <taxon>Bacteria</taxon>
        <taxon>Pseudomonadati</taxon>
        <taxon>Nitrospinota/Tectimicrobiota group</taxon>
        <taxon>Candidatus Tectimicrobiota</taxon>
    </lineage>
</organism>
<feature type="domain" description="Isopropylmalate dehydrogenase-like" evidence="17">
    <location>
        <begin position="7"/>
        <end position="356"/>
    </location>
</feature>
<evidence type="ECO:0000256" key="14">
    <source>
        <dbReference type="ARBA" id="ARBA00023304"/>
    </source>
</evidence>
<evidence type="ECO:0000256" key="15">
    <source>
        <dbReference type="HAMAP-Rule" id="MF_01033"/>
    </source>
</evidence>
<comment type="pathway">
    <text evidence="4 15 16">Amino-acid biosynthesis; L-leucine biosynthesis; L-leucine from 3-methyl-2-oxobutanoate: step 3/4.</text>
</comment>
<dbReference type="InterPro" id="IPR004429">
    <property type="entry name" value="Isopropylmalate_DH"/>
</dbReference>
<comment type="catalytic activity">
    <reaction evidence="1 15 16">
        <text>(2R,3S)-3-isopropylmalate + NAD(+) = 4-methyl-2-oxopentanoate + CO2 + NADH</text>
        <dbReference type="Rhea" id="RHEA:32271"/>
        <dbReference type="ChEBI" id="CHEBI:16526"/>
        <dbReference type="ChEBI" id="CHEBI:17865"/>
        <dbReference type="ChEBI" id="CHEBI:35121"/>
        <dbReference type="ChEBI" id="CHEBI:57540"/>
        <dbReference type="ChEBI" id="CHEBI:57945"/>
        <dbReference type="EC" id="1.1.1.85"/>
    </reaction>
</comment>
<keyword evidence="15" id="KW-0464">Manganese</keyword>
<dbReference type="InterPro" id="IPR024084">
    <property type="entry name" value="IsoPropMal-DH-like_dom"/>
</dbReference>
<dbReference type="GO" id="GO:0051287">
    <property type="term" value="F:NAD binding"/>
    <property type="evidence" value="ECO:0007669"/>
    <property type="project" value="InterPro"/>
</dbReference>